<feature type="non-terminal residue" evidence="1">
    <location>
        <position position="1"/>
    </location>
</feature>
<sequence>KSTENYINLITSNEPAKKPFYDPNTPNAKNVKEWSKEWKVYNIKIYNKIAQEKLNLNWIEFCSRFNQYKMLYELIEGKDFVSNHDKNKEINRLIRETIPRENYSNIYSITTYWKKLYDNFALIFKAFNDDNLPKEAILETLKRCSNITINYFQEADKEDILKLTSCLKKICKSTE</sequence>
<gene>
    <name evidence="1" type="ORF">GMARGA_LOCUS20827</name>
</gene>
<proteinExistence type="predicted"/>
<reference evidence="1 2" key="1">
    <citation type="submission" date="2021-06" db="EMBL/GenBank/DDBJ databases">
        <authorList>
            <person name="Kallberg Y."/>
            <person name="Tangrot J."/>
            <person name="Rosling A."/>
        </authorList>
    </citation>
    <scope>NUCLEOTIDE SEQUENCE [LARGE SCALE GENOMIC DNA]</scope>
    <source>
        <strain evidence="1 2">120-4 pot B 10/14</strain>
    </source>
</reference>
<dbReference type="Proteomes" id="UP000789901">
    <property type="component" value="Unassembled WGS sequence"/>
</dbReference>
<protein>
    <submittedName>
        <fullName evidence="1">41667_t:CDS:1</fullName>
    </submittedName>
</protein>
<accession>A0ABN7VNA5</accession>
<keyword evidence="2" id="KW-1185">Reference proteome</keyword>
<evidence type="ECO:0000313" key="2">
    <source>
        <dbReference type="Proteomes" id="UP000789901"/>
    </source>
</evidence>
<evidence type="ECO:0000313" key="1">
    <source>
        <dbReference type="EMBL" id="CAG8788394.1"/>
    </source>
</evidence>
<name>A0ABN7VNA5_GIGMA</name>
<dbReference type="EMBL" id="CAJVQB010018655">
    <property type="protein sequence ID" value="CAG8788394.1"/>
    <property type="molecule type" value="Genomic_DNA"/>
</dbReference>
<organism evidence="1 2">
    <name type="scientific">Gigaspora margarita</name>
    <dbReference type="NCBI Taxonomy" id="4874"/>
    <lineage>
        <taxon>Eukaryota</taxon>
        <taxon>Fungi</taxon>
        <taxon>Fungi incertae sedis</taxon>
        <taxon>Mucoromycota</taxon>
        <taxon>Glomeromycotina</taxon>
        <taxon>Glomeromycetes</taxon>
        <taxon>Diversisporales</taxon>
        <taxon>Gigasporaceae</taxon>
        <taxon>Gigaspora</taxon>
    </lineage>
</organism>
<comment type="caution">
    <text evidence="1">The sequence shown here is derived from an EMBL/GenBank/DDBJ whole genome shotgun (WGS) entry which is preliminary data.</text>
</comment>